<comment type="caution">
    <text evidence="3">The sequence shown here is derived from an EMBL/GenBank/DDBJ whole genome shotgun (WGS) entry which is preliminary data.</text>
</comment>
<accession>A0A5C6F819</accession>
<keyword evidence="1 3" id="KW-0808">Transferase</keyword>
<organism evidence="3 4">
    <name type="scientific">Rubripirellula reticaptiva</name>
    <dbReference type="NCBI Taxonomy" id="2528013"/>
    <lineage>
        <taxon>Bacteria</taxon>
        <taxon>Pseudomonadati</taxon>
        <taxon>Planctomycetota</taxon>
        <taxon>Planctomycetia</taxon>
        <taxon>Pirellulales</taxon>
        <taxon>Pirellulaceae</taxon>
        <taxon>Rubripirellula</taxon>
    </lineage>
</organism>
<evidence type="ECO:0000256" key="1">
    <source>
        <dbReference type="ARBA" id="ARBA00022679"/>
    </source>
</evidence>
<dbReference type="EMBL" id="SJPX01000001">
    <property type="protein sequence ID" value="TWU57883.1"/>
    <property type="molecule type" value="Genomic_DNA"/>
</dbReference>
<keyword evidence="4" id="KW-1185">Reference proteome</keyword>
<dbReference type="Proteomes" id="UP000317977">
    <property type="component" value="Unassembled WGS sequence"/>
</dbReference>
<dbReference type="CDD" id="cd03354">
    <property type="entry name" value="LbH_SAT"/>
    <property type="match status" value="1"/>
</dbReference>
<dbReference type="EC" id="2.3.1.30" evidence="3"/>
<dbReference type="Gene3D" id="2.160.10.10">
    <property type="entry name" value="Hexapeptide repeat proteins"/>
    <property type="match status" value="1"/>
</dbReference>
<evidence type="ECO:0000313" key="3">
    <source>
        <dbReference type="EMBL" id="TWU57883.1"/>
    </source>
</evidence>
<dbReference type="AlphaFoldDB" id="A0A5C6F819"/>
<dbReference type="InterPro" id="IPR045304">
    <property type="entry name" value="LbH_SAT"/>
</dbReference>
<gene>
    <name evidence="3" type="primary">cysE_1</name>
    <name evidence="3" type="ORF">Poly59_07920</name>
</gene>
<reference evidence="3 4" key="1">
    <citation type="submission" date="2019-02" db="EMBL/GenBank/DDBJ databases">
        <title>Deep-cultivation of Planctomycetes and their phenomic and genomic characterization uncovers novel biology.</title>
        <authorList>
            <person name="Wiegand S."/>
            <person name="Jogler M."/>
            <person name="Boedeker C."/>
            <person name="Pinto D."/>
            <person name="Vollmers J."/>
            <person name="Rivas-Marin E."/>
            <person name="Kohn T."/>
            <person name="Peeters S.H."/>
            <person name="Heuer A."/>
            <person name="Rast P."/>
            <person name="Oberbeckmann S."/>
            <person name="Bunk B."/>
            <person name="Jeske O."/>
            <person name="Meyerdierks A."/>
            <person name="Storesund J.E."/>
            <person name="Kallscheuer N."/>
            <person name="Luecker S."/>
            <person name="Lage O.M."/>
            <person name="Pohl T."/>
            <person name="Merkel B.J."/>
            <person name="Hornburger P."/>
            <person name="Mueller R.-W."/>
            <person name="Bruemmer F."/>
            <person name="Labrenz M."/>
            <person name="Spormann A.M."/>
            <person name="Op Den Camp H."/>
            <person name="Overmann J."/>
            <person name="Amann R."/>
            <person name="Jetten M.S.M."/>
            <person name="Mascher T."/>
            <person name="Medema M.H."/>
            <person name="Devos D.P."/>
            <person name="Kaster A.-K."/>
            <person name="Ovreas L."/>
            <person name="Rohde M."/>
            <person name="Galperin M.Y."/>
            <person name="Jogler C."/>
        </authorList>
    </citation>
    <scope>NUCLEOTIDE SEQUENCE [LARGE SCALE GENOMIC DNA]</scope>
    <source>
        <strain evidence="3 4">Poly59</strain>
    </source>
</reference>
<proteinExistence type="predicted"/>
<dbReference type="OrthoDB" id="7545269at2"/>
<keyword evidence="2 3" id="KW-0012">Acyltransferase</keyword>
<dbReference type="PANTHER" id="PTHR42811">
    <property type="entry name" value="SERINE ACETYLTRANSFERASE"/>
    <property type="match status" value="1"/>
</dbReference>
<dbReference type="SUPFAM" id="SSF51161">
    <property type="entry name" value="Trimeric LpxA-like enzymes"/>
    <property type="match status" value="1"/>
</dbReference>
<sequence length="167" mass="17820">MPSATTPDWSREEPRMFFDPSRKLLRSIRRYQWWSSQTGVMRLAAIVAKKRWVFSHRFWSIVSAADIPLTCHIAGGLILPHPSGVVVHPDAKIGPNCLLGAHTVIGVGKVPGLPVLEGHVDVHAGGCVLGGVTVGCHSQIGANAVVIKDVPANATAVGVPARVIMRS</sequence>
<evidence type="ECO:0000313" key="4">
    <source>
        <dbReference type="Proteomes" id="UP000317977"/>
    </source>
</evidence>
<dbReference type="GO" id="GO:0009001">
    <property type="term" value="F:serine O-acetyltransferase activity"/>
    <property type="evidence" value="ECO:0007669"/>
    <property type="project" value="UniProtKB-EC"/>
</dbReference>
<name>A0A5C6F819_9BACT</name>
<protein>
    <submittedName>
        <fullName evidence="3">Serine acetyltransferase</fullName>
        <ecNumber evidence="3">2.3.1.30</ecNumber>
    </submittedName>
</protein>
<evidence type="ECO:0000256" key="2">
    <source>
        <dbReference type="ARBA" id="ARBA00023315"/>
    </source>
</evidence>
<dbReference type="InterPro" id="IPR011004">
    <property type="entry name" value="Trimer_LpxA-like_sf"/>
</dbReference>